<evidence type="ECO:0000313" key="1">
    <source>
        <dbReference type="EMBL" id="AYV86371.1"/>
    </source>
</evidence>
<organism evidence="1">
    <name type="scientific">Solumvirus sp</name>
    <dbReference type="NCBI Taxonomy" id="2487773"/>
    <lineage>
        <taxon>Viruses</taxon>
        <taxon>Pithoviruses</taxon>
    </lineage>
</organism>
<dbReference type="EMBL" id="MK072503">
    <property type="protein sequence ID" value="AYV86371.1"/>
    <property type="molecule type" value="Genomic_DNA"/>
</dbReference>
<protein>
    <submittedName>
        <fullName evidence="1">Uncharacterized protein</fullName>
    </submittedName>
</protein>
<reference evidence="1" key="1">
    <citation type="submission" date="2018-10" db="EMBL/GenBank/DDBJ databases">
        <title>Hidden diversity of soil giant viruses.</title>
        <authorList>
            <person name="Schulz F."/>
            <person name="Alteio L."/>
            <person name="Goudeau D."/>
            <person name="Ryan E.M."/>
            <person name="Malmstrom R.R."/>
            <person name="Blanchard J."/>
            <person name="Woyke T."/>
        </authorList>
    </citation>
    <scope>NUCLEOTIDE SEQUENCE</scope>
    <source>
        <strain evidence="1">SMV1</strain>
    </source>
</reference>
<sequence length="255" mass="27271">MQNQSFLATQAYNAPVSGKAAMTVGQYLAQNGVNASPFATATVPVVGTRVASPRNVVDYKANMMAANAGNINFNSNNSNNGMMSNNNYGGNTSMMANNNASNNNYNGMNANNNNYNAGSKGVGANIKHLAMNFKAGKSKKWLKGFKCGVQAGYFKAGFCAGQRAAGVPESQHPHEKLHMMLEAFKTNANPEWLAGFETGKTFAKTKIELLHQKLEGKVMGMMSPRAKSPRAMMAARPLSPRAMSPRAAMLNAANY</sequence>
<proteinExistence type="predicted"/>
<name>A0A3G5AJ82_9VIRU</name>
<gene>
    <name evidence="1" type="ORF">Solumvirus6_6</name>
</gene>
<accession>A0A3G5AJ82</accession>